<keyword evidence="4" id="KW-1133">Transmembrane helix</keyword>
<reference evidence="6 7" key="1">
    <citation type="submission" date="2022-12" db="EMBL/GenBank/DDBJ databases">
        <title>Chromosome-level genome of Tegillarca granosa.</title>
        <authorList>
            <person name="Kim J."/>
        </authorList>
    </citation>
    <scope>NUCLEOTIDE SEQUENCE [LARGE SCALE GENOMIC DNA]</scope>
    <source>
        <strain evidence="6">Teg-2019</strain>
        <tissue evidence="6">Adductor muscle</tissue>
    </source>
</reference>
<feature type="transmembrane region" description="Helical" evidence="4">
    <location>
        <begin position="432"/>
        <end position="452"/>
    </location>
</feature>
<evidence type="ECO:0000256" key="1">
    <source>
        <dbReference type="ARBA" id="ARBA00022723"/>
    </source>
</evidence>
<dbReference type="Pfam" id="PF12906">
    <property type="entry name" value="RINGv"/>
    <property type="match status" value="1"/>
</dbReference>
<dbReference type="InterPro" id="IPR013083">
    <property type="entry name" value="Znf_RING/FYVE/PHD"/>
</dbReference>
<name>A0ABQ9EBD6_TEGGR</name>
<dbReference type="CDD" id="cd16495">
    <property type="entry name" value="RING_CH-C4HC3_MARCH"/>
    <property type="match status" value="1"/>
</dbReference>
<dbReference type="SMART" id="SM00744">
    <property type="entry name" value="RINGv"/>
    <property type="match status" value="1"/>
</dbReference>
<keyword evidence="3" id="KW-0862">Zinc</keyword>
<feature type="transmembrane region" description="Helical" evidence="4">
    <location>
        <begin position="59"/>
        <end position="77"/>
    </location>
</feature>
<evidence type="ECO:0000313" key="7">
    <source>
        <dbReference type="Proteomes" id="UP001217089"/>
    </source>
</evidence>
<dbReference type="PANTHER" id="PTHR20893:SF2">
    <property type="entry name" value="LD08641P"/>
    <property type="match status" value="1"/>
</dbReference>
<dbReference type="InterPro" id="IPR011016">
    <property type="entry name" value="Znf_RING-CH"/>
</dbReference>
<feature type="transmembrane region" description="Helical" evidence="4">
    <location>
        <begin position="405"/>
        <end position="426"/>
    </location>
</feature>
<keyword evidence="4" id="KW-0812">Transmembrane</keyword>
<dbReference type="SUPFAM" id="SSF57850">
    <property type="entry name" value="RING/U-box"/>
    <property type="match status" value="1"/>
</dbReference>
<keyword evidence="7" id="KW-1185">Reference proteome</keyword>
<evidence type="ECO:0000256" key="2">
    <source>
        <dbReference type="ARBA" id="ARBA00022771"/>
    </source>
</evidence>
<protein>
    <recommendedName>
        <fullName evidence="5">RING-CH-type domain-containing protein</fullName>
    </recommendedName>
</protein>
<organism evidence="6 7">
    <name type="scientific">Tegillarca granosa</name>
    <name type="common">Malaysian cockle</name>
    <name type="synonym">Anadara granosa</name>
    <dbReference type="NCBI Taxonomy" id="220873"/>
    <lineage>
        <taxon>Eukaryota</taxon>
        <taxon>Metazoa</taxon>
        <taxon>Spiralia</taxon>
        <taxon>Lophotrochozoa</taxon>
        <taxon>Mollusca</taxon>
        <taxon>Bivalvia</taxon>
        <taxon>Autobranchia</taxon>
        <taxon>Pteriomorphia</taxon>
        <taxon>Arcoida</taxon>
        <taxon>Arcoidea</taxon>
        <taxon>Arcidae</taxon>
        <taxon>Tegillarca</taxon>
    </lineage>
</organism>
<accession>A0ABQ9EBD6</accession>
<feature type="transmembrane region" description="Helical" evidence="4">
    <location>
        <begin position="169"/>
        <end position="192"/>
    </location>
</feature>
<dbReference type="PANTHER" id="PTHR20893">
    <property type="entry name" value="LD08641P"/>
    <property type="match status" value="1"/>
</dbReference>
<dbReference type="Proteomes" id="UP001217089">
    <property type="component" value="Unassembled WGS sequence"/>
</dbReference>
<keyword evidence="2" id="KW-0863">Zinc-finger</keyword>
<comment type="caution">
    <text evidence="6">The sequence shown here is derived from an EMBL/GenBank/DDBJ whole genome shotgun (WGS) entry which is preliminary data.</text>
</comment>
<feature type="domain" description="RING-CH-type" evidence="5">
    <location>
        <begin position="321"/>
        <end position="387"/>
    </location>
</feature>
<dbReference type="EMBL" id="JARBDR010000919">
    <property type="protein sequence ID" value="KAJ8300568.1"/>
    <property type="molecule type" value="Genomic_DNA"/>
</dbReference>
<keyword evidence="1" id="KW-0479">Metal-binding</keyword>
<evidence type="ECO:0000259" key="5">
    <source>
        <dbReference type="PROSITE" id="PS51292"/>
    </source>
</evidence>
<evidence type="ECO:0000313" key="6">
    <source>
        <dbReference type="EMBL" id="KAJ8300568.1"/>
    </source>
</evidence>
<evidence type="ECO:0000256" key="3">
    <source>
        <dbReference type="ARBA" id="ARBA00022833"/>
    </source>
</evidence>
<feature type="transmembrane region" description="Helical" evidence="4">
    <location>
        <begin position="89"/>
        <end position="109"/>
    </location>
</feature>
<gene>
    <name evidence="6" type="ORF">KUTeg_022087</name>
</gene>
<proteinExistence type="predicted"/>
<keyword evidence="4" id="KW-0472">Membrane</keyword>
<dbReference type="Gene3D" id="3.30.40.10">
    <property type="entry name" value="Zinc/RING finger domain, C3HC4 (zinc finger)"/>
    <property type="match status" value="1"/>
</dbReference>
<feature type="transmembrane region" description="Helical" evidence="4">
    <location>
        <begin position="130"/>
        <end position="149"/>
    </location>
</feature>
<evidence type="ECO:0000256" key="4">
    <source>
        <dbReference type="SAM" id="Phobius"/>
    </source>
</evidence>
<sequence length="453" mass="52300">MQFGIKEMDGTGCSQNCSGHGHCQNGMCICQCICIRNDYQRQRGKKSIRAAMSLTAQKLLYIFTIIATIIRGIYFFTKWHISEVVSLNLWSAYYPIVLSGFAFIICLWAEAFHLENIDHDKPGFLSKSVIGFYVFNIFIYTLLCAQLVATDVSTDTQFSDMIVRISNSLLALMMIIAVVFFLIYGVEVYFKVRGAFREPHTNVDSWQLHSSRIGLLAQAILQLVTALFIVSDVLKELWKDQLPILNQNFYDIGFRLSEFGIALWFPCVLWNCKRPQDLWVLNPRRLFKSFDFHDNRSDSDSDIDTQSIENDYTKYGSIKTSTDVPKLDCWICYDVERQDAGALIQPCQCKGDVATVHHECLRKWLMECAEKEEALKCKVCNKQYKLEDGWVWLPRGLKKRHWFQTFLLTGTMIGAPFGTYALWHSIYVTQTYMNILIIGLTILVELVCLRWVH</sequence>
<dbReference type="PROSITE" id="PS51292">
    <property type="entry name" value="ZF_RING_CH"/>
    <property type="match status" value="1"/>
</dbReference>